<dbReference type="PANTHER" id="PTHR30055">
    <property type="entry name" value="HTH-TYPE TRANSCRIPTIONAL REGULATOR RUTR"/>
    <property type="match status" value="1"/>
</dbReference>
<accession>A0ABU4VKR7</accession>
<dbReference type="PRINTS" id="PR00455">
    <property type="entry name" value="HTHTETR"/>
</dbReference>
<keyword evidence="3" id="KW-0804">Transcription</keyword>
<organism evidence="7 8">
    <name type="scientific">Patulibacter brassicae</name>
    <dbReference type="NCBI Taxonomy" id="1705717"/>
    <lineage>
        <taxon>Bacteria</taxon>
        <taxon>Bacillati</taxon>
        <taxon>Actinomycetota</taxon>
        <taxon>Thermoleophilia</taxon>
        <taxon>Solirubrobacterales</taxon>
        <taxon>Patulibacteraceae</taxon>
        <taxon>Patulibacter</taxon>
    </lineage>
</organism>
<name>A0ABU4VKR7_9ACTN</name>
<feature type="region of interest" description="Disordered" evidence="5">
    <location>
        <begin position="1"/>
        <end position="22"/>
    </location>
</feature>
<feature type="domain" description="HTH tetR-type" evidence="6">
    <location>
        <begin position="23"/>
        <end position="83"/>
    </location>
</feature>
<dbReference type="Gene3D" id="1.10.357.10">
    <property type="entry name" value="Tetracycline Repressor, domain 2"/>
    <property type="match status" value="1"/>
</dbReference>
<evidence type="ECO:0000256" key="4">
    <source>
        <dbReference type="PROSITE-ProRule" id="PRU00335"/>
    </source>
</evidence>
<dbReference type="InterPro" id="IPR023772">
    <property type="entry name" value="DNA-bd_HTH_TetR-type_CS"/>
</dbReference>
<dbReference type="InterPro" id="IPR050109">
    <property type="entry name" value="HTH-type_TetR-like_transc_reg"/>
</dbReference>
<keyword evidence="2 4" id="KW-0238">DNA-binding</keyword>
<keyword evidence="1" id="KW-0805">Transcription regulation</keyword>
<dbReference type="InterPro" id="IPR049513">
    <property type="entry name" value="TetR_C_40"/>
</dbReference>
<keyword evidence="8" id="KW-1185">Reference proteome</keyword>
<dbReference type="Proteomes" id="UP001277761">
    <property type="component" value="Unassembled WGS sequence"/>
</dbReference>
<evidence type="ECO:0000313" key="7">
    <source>
        <dbReference type="EMBL" id="MDX8152393.1"/>
    </source>
</evidence>
<dbReference type="PROSITE" id="PS01081">
    <property type="entry name" value="HTH_TETR_1"/>
    <property type="match status" value="1"/>
</dbReference>
<dbReference type="PROSITE" id="PS50977">
    <property type="entry name" value="HTH_TETR_2"/>
    <property type="match status" value="1"/>
</dbReference>
<protein>
    <submittedName>
        <fullName evidence="7">Helix-turn-helix domain-containing protein</fullName>
    </submittedName>
</protein>
<evidence type="ECO:0000256" key="5">
    <source>
        <dbReference type="SAM" id="MobiDB-lite"/>
    </source>
</evidence>
<evidence type="ECO:0000259" key="6">
    <source>
        <dbReference type="PROSITE" id="PS50977"/>
    </source>
</evidence>
<dbReference type="InterPro" id="IPR009057">
    <property type="entry name" value="Homeodomain-like_sf"/>
</dbReference>
<dbReference type="Pfam" id="PF21306">
    <property type="entry name" value="TetR_C_40"/>
    <property type="match status" value="1"/>
</dbReference>
<dbReference type="SUPFAM" id="SSF46689">
    <property type="entry name" value="Homeodomain-like"/>
    <property type="match status" value="1"/>
</dbReference>
<proteinExistence type="predicted"/>
<evidence type="ECO:0000313" key="8">
    <source>
        <dbReference type="Proteomes" id="UP001277761"/>
    </source>
</evidence>
<dbReference type="PANTHER" id="PTHR30055:SF234">
    <property type="entry name" value="HTH-TYPE TRANSCRIPTIONAL REGULATOR BETI"/>
    <property type="match status" value="1"/>
</dbReference>
<dbReference type="EMBL" id="JAXAVX010000005">
    <property type="protein sequence ID" value="MDX8152393.1"/>
    <property type="molecule type" value="Genomic_DNA"/>
</dbReference>
<evidence type="ECO:0000256" key="3">
    <source>
        <dbReference type="ARBA" id="ARBA00023163"/>
    </source>
</evidence>
<dbReference type="InterPro" id="IPR001647">
    <property type="entry name" value="HTH_TetR"/>
</dbReference>
<sequence>MAAPPPPAPDAAPSSPRVERRRERARQRLVAAARELIAERGVEATTLRDVTARADVGFASLYHHFSDKDALVAAVFAEALEAVAAVAIGVAKDLDDAAEAVAVAHRWFIRLAHADPPLARLVVQLDGVDALFARQLAHHARPVFERGIAEGRLAIDDLDTMLAFTMGGTLGVLRSALAGELDEDVGRRSATVLLRAAGVPQAEARAIAARPLPGIAGIPAAG</sequence>
<comment type="caution">
    <text evidence="7">The sequence shown here is derived from an EMBL/GenBank/DDBJ whole genome shotgun (WGS) entry which is preliminary data.</text>
</comment>
<gene>
    <name evidence="7" type="ORF">SK069_12365</name>
</gene>
<dbReference type="Pfam" id="PF00440">
    <property type="entry name" value="TetR_N"/>
    <property type="match status" value="1"/>
</dbReference>
<evidence type="ECO:0000256" key="2">
    <source>
        <dbReference type="ARBA" id="ARBA00023125"/>
    </source>
</evidence>
<feature type="compositionally biased region" description="Pro residues" evidence="5">
    <location>
        <begin position="1"/>
        <end position="10"/>
    </location>
</feature>
<feature type="DNA-binding region" description="H-T-H motif" evidence="4">
    <location>
        <begin position="46"/>
        <end position="65"/>
    </location>
</feature>
<reference evidence="7 8" key="1">
    <citation type="submission" date="2023-11" db="EMBL/GenBank/DDBJ databases">
        <authorList>
            <person name="Xu M."/>
            <person name="Jiang T."/>
        </authorList>
    </citation>
    <scope>NUCLEOTIDE SEQUENCE [LARGE SCALE GENOMIC DNA]</scope>
    <source>
        <strain evidence="7 8">SD</strain>
    </source>
</reference>
<evidence type="ECO:0000256" key="1">
    <source>
        <dbReference type="ARBA" id="ARBA00023015"/>
    </source>
</evidence>
<dbReference type="RefSeq" id="WP_319954546.1">
    <property type="nucleotide sequence ID" value="NZ_JAXAVX010000005.1"/>
</dbReference>